<sequence length="319" mass="35268">MFRAKDRGKSLALASLLPYLGPAVGPIVGGSVSQYLQWHWLFWIISIVDAAVAIIGLLLLRESYTPVLLRRKAALKSTVSPVILSPRAKFTDFCTRLRTGVARPVTLLLNRPTIQLLALWFGLNFGIYTLMLSTYANIWIVKYQQTPTRAALNYVAIVVGMTTATQAGGPVMDYIYRRLSARSPPRPEFRAPYMAIGVLLVPVGLLLFGWAARAHTHWAVVDVGVAIFAFGNFLFAQAQLAYLLDEFEHGASANAAARLLSHVIGFLFPIFGPAMYARLGFGWGNTLLAGMWILIGVPAPAVLWIWGERLRGIRWRKGE</sequence>
<dbReference type="Pfam" id="PF07690">
    <property type="entry name" value="MFS_1"/>
    <property type="match status" value="1"/>
</dbReference>
<evidence type="ECO:0000256" key="5">
    <source>
        <dbReference type="SAM" id="Phobius"/>
    </source>
</evidence>
<evidence type="ECO:0000256" key="1">
    <source>
        <dbReference type="ARBA" id="ARBA00004141"/>
    </source>
</evidence>
<reference evidence="7" key="1">
    <citation type="journal article" date="2020" name="Stud. Mycol.">
        <title>101 Dothideomycetes genomes: a test case for predicting lifestyles and emergence of pathogens.</title>
        <authorList>
            <person name="Haridas S."/>
            <person name="Albert R."/>
            <person name="Binder M."/>
            <person name="Bloem J."/>
            <person name="Labutti K."/>
            <person name="Salamov A."/>
            <person name="Andreopoulos B."/>
            <person name="Baker S."/>
            <person name="Barry K."/>
            <person name="Bills G."/>
            <person name="Bluhm B."/>
            <person name="Cannon C."/>
            <person name="Castanera R."/>
            <person name="Culley D."/>
            <person name="Daum C."/>
            <person name="Ezra D."/>
            <person name="Gonzalez J."/>
            <person name="Henrissat B."/>
            <person name="Kuo A."/>
            <person name="Liang C."/>
            <person name="Lipzen A."/>
            <person name="Lutzoni F."/>
            <person name="Magnuson J."/>
            <person name="Mondo S."/>
            <person name="Nolan M."/>
            <person name="Ohm R."/>
            <person name="Pangilinan J."/>
            <person name="Park H.-J."/>
            <person name="Ramirez L."/>
            <person name="Alfaro M."/>
            <person name="Sun H."/>
            <person name="Tritt A."/>
            <person name="Yoshinaga Y."/>
            <person name="Zwiers L.-H."/>
            <person name="Turgeon B."/>
            <person name="Goodwin S."/>
            <person name="Spatafora J."/>
            <person name="Crous P."/>
            <person name="Grigoriev I."/>
        </authorList>
    </citation>
    <scope>NUCLEOTIDE SEQUENCE</scope>
    <source>
        <strain evidence="7">CBS 121739</strain>
    </source>
</reference>
<keyword evidence="3 5" id="KW-1133">Transmembrane helix</keyword>
<evidence type="ECO:0000256" key="2">
    <source>
        <dbReference type="ARBA" id="ARBA00022692"/>
    </source>
</evidence>
<keyword evidence="2 5" id="KW-0812">Transmembrane</keyword>
<dbReference type="PANTHER" id="PTHR23502">
    <property type="entry name" value="MAJOR FACILITATOR SUPERFAMILY"/>
    <property type="match status" value="1"/>
</dbReference>
<evidence type="ECO:0000259" key="6">
    <source>
        <dbReference type="PROSITE" id="PS50850"/>
    </source>
</evidence>
<feature type="transmembrane region" description="Helical" evidence="5">
    <location>
        <begin position="40"/>
        <end position="60"/>
    </location>
</feature>
<dbReference type="PROSITE" id="PS50850">
    <property type="entry name" value="MFS"/>
    <property type="match status" value="1"/>
</dbReference>
<gene>
    <name evidence="7" type="ORF">EJ05DRAFT_476659</name>
</gene>
<dbReference type="OrthoDB" id="6770063at2759"/>
<feature type="transmembrane region" description="Helical" evidence="5">
    <location>
        <begin position="288"/>
        <end position="307"/>
    </location>
</feature>
<dbReference type="InterPro" id="IPR011701">
    <property type="entry name" value="MFS"/>
</dbReference>
<dbReference type="AlphaFoldDB" id="A0A6A6W444"/>
<dbReference type="EMBL" id="ML996573">
    <property type="protein sequence ID" value="KAF2757393.1"/>
    <property type="molecule type" value="Genomic_DNA"/>
</dbReference>
<dbReference type="SUPFAM" id="SSF103473">
    <property type="entry name" value="MFS general substrate transporter"/>
    <property type="match status" value="1"/>
</dbReference>
<dbReference type="InterPro" id="IPR020846">
    <property type="entry name" value="MFS_dom"/>
</dbReference>
<dbReference type="Proteomes" id="UP000799437">
    <property type="component" value="Unassembled WGS sequence"/>
</dbReference>
<dbReference type="GO" id="GO:0005886">
    <property type="term" value="C:plasma membrane"/>
    <property type="evidence" value="ECO:0007669"/>
    <property type="project" value="TreeGrafter"/>
</dbReference>
<proteinExistence type="predicted"/>
<evidence type="ECO:0000313" key="8">
    <source>
        <dbReference type="Proteomes" id="UP000799437"/>
    </source>
</evidence>
<dbReference type="PANTHER" id="PTHR23502:SF60">
    <property type="entry name" value="MAJOR FACILITATOR SUPERFAMILY (MFS) PROFILE DOMAIN-CONTAINING PROTEIN-RELATED"/>
    <property type="match status" value="1"/>
</dbReference>
<keyword evidence="4 5" id="KW-0472">Membrane</keyword>
<dbReference type="InterPro" id="IPR036259">
    <property type="entry name" value="MFS_trans_sf"/>
</dbReference>
<dbReference type="GeneID" id="54485140"/>
<evidence type="ECO:0000256" key="3">
    <source>
        <dbReference type="ARBA" id="ARBA00022989"/>
    </source>
</evidence>
<feature type="transmembrane region" description="Helical" evidence="5">
    <location>
        <begin position="117"/>
        <end position="140"/>
    </location>
</feature>
<name>A0A6A6W444_9PEZI</name>
<protein>
    <submittedName>
        <fullName evidence="7">MFS general substrate transporter</fullName>
    </submittedName>
</protein>
<comment type="subcellular location">
    <subcellularLocation>
        <location evidence="1">Membrane</location>
        <topology evidence="1">Multi-pass membrane protein</topology>
    </subcellularLocation>
</comment>
<feature type="transmembrane region" description="Helical" evidence="5">
    <location>
        <begin position="152"/>
        <end position="172"/>
    </location>
</feature>
<feature type="transmembrane region" description="Helical" evidence="5">
    <location>
        <begin position="193"/>
        <end position="212"/>
    </location>
</feature>
<feature type="transmembrane region" description="Helical" evidence="5">
    <location>
        <begin position="218"/>
        <end position="244"/>
    </location>
</feature>
<feature type="domain" description="Major facilitator superfamily (MFS) profile" evidence="6">
    <location>
        <begin position="1"/>
        <end position="311"/>
    </location>
</feature>
<accession>A0A6A6W444</accession>
<dbReference type="RefSeq" id="XP_033599844.1">
    <property type="nucleotide sequence ID" value="XM_033744086.1"/>
</dbReference>
<evidence type="ECO:0000313" key="7">
    <source>
        <dbReference type="EMBL" id="KAF2757393.1"/>
    </source>
</evidence>
<keyword evidence="8" id="KW-1185">Reference proteome</keyword>
<feature type="transmembrane region" description="Helical" evidence="5">
    <location>
        <begin position="256"/>
        <end position="276"/>
    </location>
</feature>
<organism evidence="7 8">
    <name type="scientific">Pseudovirgaria hyperparasitica</name>
    <dbReference type="NCBI Taxonomy" id="470096"/>
    <lineage>
        <taxon>Eukaryota</taxon>
        <taxon>Fungi</taxon>
        <taxon>Dikarya</taxon>
        <taxon>Ascomycota</taxon>
        <taxon>Pezizomycotina</taxon>
        <taxon>Dothideomycetes</taxon>
        <taxon>Dothideomycetes incertae sedis</taxon>
        <taxon>Acrospermales</taxon>
        <taxon>Acrospermaceae</taxon>
        <taxon>Pseudovirgaria</taxon>
    </lineage>
</organism>
<dbReference type="GO" id="GO:0022857">
    <property type="term" value="F:transmembrane transporter activity"/>
    <property type="evidence" value="ECO:0007669"/>
    <property type="project" value="InterPro"/>
</dbReference>
<evidence type="ECO:0000256" key="4">
    <source>
        <dbReference type="ARBA" id="ARBA00023136"/>
    </source>
</evidence>
<dbReference type="Gene3D" id="1.20.1250.20">
    <property type="entry name" value="MFS general substrate transporter like domains"/>
    <property type="match status" value="1"/>
</dbReference>